<gene>
    <name evidence="2" type="ORF">CDL20_04230</name>
</gene>
<evidence type="ECO:0000259" key="1">
    <source>
        <dbReference type="PROSITE" id="PS50943"/>
    </source>
</evidence>
<name>A0A2N5Q1U3_MEDGN</name>
<dbReference type="Gene3D" id="1.10.260.40">
    <property type="entry name" value="lambda repressor-like DNA-binding domains"/>
    <property type="match status" value="1"/>
</dbReference>
<feature type="domain" description="HTH cro/C1-type" evidence="1">
    <location>
        <begin position="38"/>
        <end position="91"/>
    </location>
</feature>
<dbReference type="SUPFAM" id="SSF47413">
    <property type="entry name" value="lambda repressor-like DNA-binding domains"/>
    <property type="match status" value="1"/>
</dbReference>
<comment type="caution">
    <text evidence="2">The sequence shown here is derived from an EMBL/GenBank/DDBJ whole genome shotgun (WGS) entry which is preliminary data.</text>
</comment>
<dbReference type="InterPro" id="IPR001387">
    <property type="entry name" value="Cro/C1-type_HTH"/>
</dbReference>
<reference evidence="2 3" key="1">
    <citation type="journal article" date="2017" name="Genome Med.">
        <title>A novel Ruminococcus gnavus clade enriched in inflammatory bowel disease patients.</title>
        <authorList>
            <person name="Hall A.B."/>
            <person name="Yassour M."/>
            <person name="Sauk J."/>
            <person name="Garner A."/>
            <person name="Jiang X."/>
            <person name="Arthur T."/>
            <person name="Lagoudas G.K."/>
            <person name="Vatanen T."/>
            <person name="Fornelos N."/>
            <person name="Wilson R."/>
            <person name="Bertha M."/>
            <person name="Cohen M."/>
            <person name="Garber J."/>
            <person name="Khalili H."/>
            <person name="Gevers D."/>
            <person name="Ananthakrishnan A.N."/>
            <person name="Kugathasan S."/>
            <person name="Lander E.S."/>
            <person name="Blainey P."/>
            <person name="Vlamakis H."/>
            <person name="Xavier R.J."/>
            <person name="Huttenhower C."/>
        </authorList>
    </citation>
    <scope>NUCLEOTIDE SEQUENCE [LARGE SCALE GENOMIC DNA]</scope>
    <source>
        <strain evidence="2 3">RJX1128</strain>
    </source>
</reference>
<organism evidence="2 3">
    <name type="scientific">Mediterraneibacter gnavus</name>
    <name type="common">Ruminococcus gnavus</name>
    <dbReference type="NCBI Taxonomy" id="33038"/>
    <lineage>
        <taxon>Bacteria</taxon>
        <taxon>Bacillati</taxon>
        <taxon>Bacillota</taxon>
        <taxon>Clostridia</taxon>
        <taxon>Lachnospirales</taxon>
        <taxon>Lachnospiraceae</taxon>
        <taxon>Mediterraneibacter</taxon>
    </lineage>
</organism>
<dbReference type="CDD" id="cd00093">
    <property type="entry name" value="HTH_XRE"/>
    <property type="match status" value="1"/>
</dbReference>
<dbReference type="EMBL" id="NIHW01000007">
    <property type="protein sequence ID" value="PLT88349.1"/>
    <property type="molecule type" value="Genomic_DNA"/>
</dbReference>
<dbReference type="InterPro" id="IPR010982">
    <property type="entry name" value="Lambda_DNA-bd_dom_sf"/>
</dbReference>
<dbReference type="Proteomes" id="UP000234840">
    <property type="component" value="Unassembled WGS sequence"/>
</dbReference>
<accession>A0A2N5Q1U3</accession>
<proteinExistence type="predicted"/>
<dbReference type="RefSeq" id="WP_101882112.1">
    <property type="nucleotide sequence ID" value="NZ_NIHW01000007.1"/>
</dbReference>
<dbReference type="GO" id="GO:0003677">
    <property type="term" value="F:DNA binding"/>
    <property type="evidence" value="ECO:0007669"/>
    <property type="project" value="InterPro"/>
</dbReference>
<protein>
    <submittedName>
        <fullName evidence="2">Transcriptional regulator</fullName>
    </submittedName>
</protein>
<evidence type="ECO:0000313" key="2">
    <source>
        <dbReference type="EMBL" id="PLT88349.1"/>
    </source>
</evidence>
<evidence type="ECO:0000313" key="3">
    <source>
        <dbReference type="Proteomes" id="UP000234840"/>
    </source>
</evidence>
<dbReference type="AlphaFoldDB" id="A0A2N5Q1U3"/>
<dbReference type="PROSITE" id="PS50943">
    <property type="entry name" value="HTH_CROC1"/>
    <property type="match status" value="1"/>
</dbReference>
<dbReference type="SMART" id="SM00530">
    <property type="entry name" value="HTH_XRE"/>
    <property type="match status" value="1"/>
</dbReference>
<sequence length="92" mass="10400">MRRYSDCMRTDGMCGICALTSRGLDCHNNRINGVMYNRTLSGMTQKELSEKTGINIRQIQKYECGECDTGKMMLRNAIALADALECDVRELL</sequence>
<dbReference type="Pfam" id="PF01381">
    <property type="entry name" value="HTH_3"/>
    <property type="match status" value="1"/>
</dbReference>